<sequence length="91" mass="10335">MSSFAREIPTIYTARIRAFDEKLAAFPYALPVHGGFALGPRGPGGVPKAVAEWAHENRIEVWRLSSEVRFKTENDALMFKLFWGDEYLETC</sequence>
<reference evidence="2" key="1">
    <citation type="submission" date="2009-01" db="EMBL/GenBank/DDBJ databases">
        <title>Complete sequence of plasmid 4 of Methylobacterium nodulans ORS 2060.</title>
        <authorList>
            <consortium name="US DOE Joint Genome Institute"/>
            <person name="Lucas S."/>
            <person name="Copeland A."/>
            <person name="Lapidus A."/>
            <person name="Glavina del Rio T."/>
            <person name="Dalin E."/>
            <person name="Tice H."/>
            <person name="Bruce D."/>
            <person name="Goodwin L."/>
            <person name="Pitluck S."/>
            <person name="Sims D."/>
            <person name="Brettin T."/>
            <person name="Detter J.C."/>
            <person name="Han C."/>
            <person name="Larimer F."/>
            <person name="Land M."/>
            <person name="Hauser L."/>
            <person name="Kyrpides N."/>
            <person name="Ivanova N."/>
            <person name="Marx C.J."/>
            <person name="Richardson P."/>
        </authorList>
    </citation>
    <scope>NUCLEOTIDE SEQUENCE [LARGE SCALE GENOMIC DNA]</scope>
    <source>
        <strain evidence="2">LMG 21967 / CNCM I-2342 / ORS 2060</strain>
        <plasmid evidence="2">Plasmid pMNOD04</plasmid>
    </source>
</reference>
<dbReference type="RefSeq" id="WP_015926846.1">
    <property type="nucleotide sequence ID" value="NC_011895.1"/>
</dbReference>
<dbReference type="HOGENOM" id="CLU_2423557_0_0_5"/>
<geneLocation type="plasmid" evidence="1 2">
    <name>pMNOD04</name>
</geneLocation>
<proteinExistence type="predicted"/>
<keyword evidence="1" id="KW-0614">Plasmid</keyword>
<dbReference type="KEGG" id="mno:Mnod_7695"/>
<evidence type="ECO:0000313" key="2">
    <source>
        <dbReference type="Proteomes" id="UP000008207"/>
    </source>
</evidence>
<evidence type="ECO:0000313" key="1">
    <source>
        <dbReference type="EMBL" id="ACL63289.1"/>
    </source>
</evidence>
<name>B8IXZ9_METNO</name>
<gene>
    <name evidence="1" type="ordered locus">Mnod_7695</name>
</gene>
<keyword evidence="2" id="KW-1185">Reference proteome</keyword>
<dbReference type="EMBL" id="CP001353">
    <property type="protein sequence ID" value="ACL63289.1"/>
    <property type="molecule type" value="Genomic_DNA"/>
</dbReference>
<dbReference type="Proteomes" id="UP000008207">
    <property type="component" value="Plasmid pMNOD04"/>
</dbReference>
<protein>
    <submittedName>
        <fullName evidence="1">Uncharacterized protein</fullName>
    </submittedName>
</protein>
<dbReference type="AlphaFoldDB" id="B8IXZ9"/>
<organism evidence="1 2">
    <name type="scientific">Methylobacterium nodulans (strain LMG 21967 / CNCM I-2342 / ORS 2060)</name>
    <dbReference type="NCBI Taxonomy" id="460265"/>
    <lineage>
        <taxon>Bacteria</taxon>
        <taxon>Pseudomonadati</taxon>
        <taxon>Pseudomonadota</taxon>
        <taxon>Alphaproteobacteria</taxon>
        <taxon>Hyphomicrobiales</taxon>
        <taxon>Methylobacteriaceae</taxon>
        <taxon>Methylobacterium</taxon>
    </lineage>
</organism>
<accession>B8IXZ9</accession>